<sequence>MGWRFNTVTTTGVICGLPTFDAYTPPAQCIAPAIVRCDPAAVPGTDHDCGHRLVTELDGLCAYESARRTDSYLWGAARTKASTERGDGDHRVVLHVAAELDTPIRGAALVDPPNTLRAGRLVTLHGWLRHRDAHLAPLIRAQYPFPVTVLDGDDFTAIHNHN</sequence>
<dbReference type="AlphaFoldDB" id="Q157F1"/>
<accession>Q157F1</accession>
<proteinExistence type="predicted"/>
<name>Q157F1_9NOCA</name>
<protein>
    <submittedName>
        <fullName evidence="1">Uncharacterized protein</fullName>
    </submittedName>
</protein>
<geneLocation type="plasmid" evidence="1">
    <name>pRA1</name>
</geneLocation>
<evidence type="ECO:0000313" key="1">
    <source>
        <dbReference type="EMBL" id="ABG29062.1"/>
    </source>
</evidence>
<organism evidence="1">
    <name type="scientific">Rhodococcus aetherivorans I24</name>
    <dbReference type="NCBI Taxonomy" id="1036179"/>
    <lineage>
        <taxon>Bacteria</taxon>
        <taxon>Bacillati</taxon>
        <taxon>Actinomycetota</taxon>
        <taxon>Actinomycetes</taxon>
        <taxon>Mycobacteriales</taxon>
        <taxon>Nocardiaceae</taxon>
        <taxon>Rhodococcus</taxon>
    </lineage>
</organism>
<keyword evidence="1" id="KW-0614">Plasmid</keyword>
<dbReference type="EMBL" id="DQ629589">
    <property type="protein sequence ID" value="ABG29062.1"/>
    <property type="molecule type" value="Genomic_DNA"/>
</dbReference>
<reference evidence="1" key="1">
    <citation type="submission" date="2006-05" db="EMBL/GenBank/DDBJ databases">
        <title>Complete sequence of the cryptic plasmid pRA1 from Rhodococcus aetherivorans I24.</title>
        <authorList>
            <person name="Taylor J.A."/>
            <person name="Lessard P.A."/>
            <person name="Sinskey A.J."/>
            <person name="Archer J.A.C."/>
        </authorList>
    </citation>
    <scope>NUCLEOTIDE SEQUENCE</scope>
    <source>
        <strain evidence="1">I24</strain>
        <plasmid evidence="1">pRA1</plasmid>
    </source>
</reference>